<reference evidence="2" key="1">
    <citation type="submission" date="2023-06" db="EMBL/GenBank/DDBJ databases">
        <authorList>
            <person name="Kurt Z."/>
        </authorList>
    </citation>
    <scope>NUCLEOTIDE SEQUENCE</scope>
</reference>
<feature type="transmembrane region" description="Helical" evidence="1">
    <location>
        <begin position="59"/>
        <end position="79"/>
    </location>
</feature>
<protein>
    <submittedName>
        <fullName evidence="3">Hypothetical_protein</fullName>
    </submittedName>
</protein>
<dbReference type="AlphaFoldDB" id="A0AA86THX6"/>
<dbReference type="EMBL" id="CATOUU010000138">
    <property type="protein sequence ID" value="CAI9917756.1"/>
    <property type="molecule type" value="Genomic_DNA"/>
</dbReference>
<keyword evidence="1" id="KW-0812">Transmembrane</keyword>
<sequence length="230" mass="26842">MLLSKTEQFQTELNKQDDQFPTLNTVGAKFRLFTVIVAELDINETRETQKQLWYIPDTWQLVIFIEVYIVLINVMLPFYSEKDRLISKFKIFALLDCWDIIFNCPLLTVIQLLILDSIFTYVMEITIFENIYPEVIVYVSNCNWMLLNVVQLQNNGYIVEYTLLATSINALEITVAILNTYPLLKLVELVMELVTVEILNDVVNINQLHSNPKSDIFITQLVQHELLIID</sequence>
<evidence type="ECO:0000256" key="1">
    <source>
        <dbReference type="SAM" id="Phobius"/>
    </source>
</evidence>
<evidence type="ECO:0000313" key="3">
    <source>
        <dbReference type="EMBL" id="CAL6113591.1"/>
    </source>
</evidence>
<comment type="caution">
    <text evidence="2">The sequence shown here is derived from an EMBL/GenBank/DDBJ whole genome shotgun (WGS) entry which is preliminary data.</text>
</comment>
<organism evidence="2">
    <name type="scientific">Hexamita inflata</name>
    <dbReference type="NCBI Taxonomy" id="28002"/>
    <lineage>
        <taxon>Eukaryota</taxon>
        <taxon>Metamonada</taxon>
        <taxon>Diplomonadida</taxon>
        <taxon>Hexamitidae</taxon>
        <taxon>Hexamitinae</taxon>
        <taxon>Hexamita</taxon>
    </lineage>
</organism>
<accession>A0AA86THX6</accession>
<dbReference type="EMBL" id="CAXDID020000769">
    <property type="protein sequence ID" value="CAL6113591.1"/>
    <property type="molecule type" value="Genomic_DNA"/>
</dbReference>
<feature type="transmembrane region" description="Helical" evidence="1">
    <location>
        <begin position="91"/>
        <end position="114"/>
    </location>
</feature>
<name>A0AA86THX6_9EUKA</name>
<keyword evidence="1" id="KW-1133">Transmembrane helix</keyword>
<keyword evidence="1" id="KW-0472">Membrane</keyword>
<evidence type="ECO:0000313" key="4">
    <source>
        <dbReference type="Proteomes" id="UP001642409"/>
    </source>
</evidence>
<proteinExistence type="predicted"/>
<keyword evidence="4" id="KW-1185">Reference proteome</keyword>
<dbReference type="Proteomes" id="UP001642409">
    <property type="component" value="Unassembled WGS sequence"/>
</dbReference>
<reference evidence="3 4" key="2">
    <citation type="submission" date="2024-07" db="EMBL/GenBank/DDBJ databases">
        <authorList>
            <person name="Akdeniz Z."/>
        </authorList>
    </citation>
    <scope>NUCLEOTIDE SEQUENCE [LARGE SCALE GENOMIC DNA]</scope>
</reference>
<evidence type="ECO:0000313" key="2">
    <source>
        <dbReference type="EMBL" id="CAI9917756.1"/>
    </source>
</evidence>
<gene>
    <name evidence="2" type="ORF">HINF_LOCUS5401</name>
    <name evidence="3" type="ORF">HINF_LOCUS77581</name>
</gene>